<sequence length="55" mass="6098">MRIKRKAHSVVIMAIHLLINPSAFSITNPHFGSQLMFNKCIGLLAPAENHSAKRS</sequence>
<accession>A0A4Q7YSV4</accession>
<feature type="chain" id="PRO_5020512544" evidence="1">
    <location>
        <begin position="26"/>
        <end position="55"/>
    </location>
</feature>
<gene>
    <name evidence="2" type="ORF">BDD14_2100</name>
</gene>
<evidence type="ECO:0000256" key="1">
    <source>
        <dbReference type="SAM" id="SignalP"/>
    </source>
</evidence>
<dbReference type="EMBL" id="SHKW01000001">
    <property type="protein sequence ID" value="RZU40630.1"/>
    <property type="molecule type" value="Genomic_DNA"/>
</dbReference>
<evidence type="ECO:0000313" key="2">
    <source>
        <dbReference type="EMBL" id="RZU40630.1"/>
    </source>
</evidence>
<evidence type="ECO:0000313" key="3">
    <source>
        <dbReference type="Proteomes" id="UP000292958"/>
    </source>
</evidence>
<proteinExistence type="predicted"/>
<organism evidence="2 3">
    <name type="scientific">Edaphobacter modestus</name>
    <dbReference type="NCBI Taxonomy" id="388466"/>
    <lineage>
        <taxon>Bacteria</taxon>
        <taxon>Pseudomonadati</taxon>
        <taxon>Acidobacteriota</taxon>
        <taxon>Terriglobia</taxon>
        <taxon>Terriglobales</taxon>
        <taxon>Acidobacteriaceae</taxon>
        <taxon>Edaphobacter</taxon>
    </lineage>
</organism>
<keyword evidence="3" id="KW-1185">Reference proteome</keyword>
<protein>
    <submittedName>
        <fullName evidence="2">Uncharacterized protein</fullName>
    </submittedName>
</protein>
<keyword evidence="1" id="KW-0732">Signal</keyword>
<dbReference type="Proteomes" id="UP000292958">
    <property type="component" value="Unassembled WGS sequence"/>
</dbReference>
<dbReference type="AlphaFoldDB" id="A0A4Q7YSV4"/>
<comment type="caution">
    <text evidence="2">The sequence shown here is derived from an EMBL/GenBank/DDBJ whole genome shotgun (WGS) entry which is preliminary data.</text>
</comment>
<reference evidence="2 3" key="1">
    <citation type="submission" date="2019-02" db="EMBL/GenBank/DDBJ databases">
        <title>Genomic Encyclopedia of Archaeal and Bacterial Type Strains, Phase II (KMG-II): from individual species to whole genera.</title>
        <authorList>
            <person name="Goeker M."/>
        </authorList>
    </citation>
    <scope>NUCLEOTIDE SEQUENCE [LARGE SCALE GENOMIC DNA]</scope>
    <source>
        <strain evidence="2 3">DSM 18101</strain>
    </source>
</reference>
<name>A0A4Q7YSV4_9BACT</name>
<feature type="signal peptide" evidence="1">
    <location>
        <begin position="1"/>
        <end position="25"/>
    </location>
</feature>